<dbReference type="GO" id="GO:0046872">
    <property type="term" value="F:metal ion binding"/>
    <property type="evidence" value="ECO:0007669"/>
    <property type="project" value="UniProtKB-KW"/>
</dbReference>
<evidence type="ECO:0000256" key="7">
    <source>
        <dbReference type="SAM" id="Coils"/>
    </source>
</evidence>
<dbReference type="GO" id="GO:0004222">
    <property type="term" value="F:metalloendopeptidase activity"/>
    <property type="evidence" value="ECO:0007669"/>
    <property type="project" value="TreeGrafter"/>
</dbReference>
<dbReference type="RefSeq" id="WP_407049433.1">
    <property type="nucleotide sequence ID" value="NZ_CP158568.1"/>
</dbReference>
<dbReference type="PANTHER" id="PTHR21666">
    <property type="entry name" value="PEPTIDASE-RELATED"/>
    <property type="match status" value="1"/>
</dbReference>
<feature type="coiled-coil region" evidence="7">
    <location>
        <begin position="268"/>
        <end position="320"/>
    </location>
</feature>
<evidence type="ECO:0000256" key="8">
    <source>
        <dbReference type="SAM" id="MobiDB-lite"/>
    </source>
</evidence>
<evidence type="ECO:0000313" key="10">
    <source>
        <dbReference type="EMBL" id="XBY44341.1"/>
    </source>
</evidence>
<dbReference type="Gene3D" id="2.70.70.10">
    <property type="entry name" value="Glucose Permease (Domain IIA)"/>
    <property type="match status" value="1"/>
</dbReference>
<sequence length="528" mass="56447">MRMVDGILTRSGRVSAGWTGAIGEVSGMRQRRAATARRARWARRLGIALIAVQALGPAALAQTGAKPSDRLPLRDSVAPTDPTPGDPKSNTSPPPAASPASEAQARRQAVETELERITRDSALGKEREAQIRLEIEALEKDRTRLNEQVLAAAARLKALDSDLGARETRIKAIADDEAKVRASLAKRRAVLADVLAALQRIGRKPPPAVVVRPEDALASVRSAILIGAVLPELRHEAEALVADLENYTKIREKAVAERDKFRADATSLAEERARLETLMEERRKARGEQEQKLADERRRAEELAAKAGSLKELIGKLETDIDSSRKAAEAARKADADRLAKGDGKPDQKTVTASLGDAARLQPAVPFPDAKGLLPLPVGGAILKNFGDDDGTGGTVRGISIAARPESRVTSPCDGWIVFAGPFRSYGKVLIINGGGGYHIVLAGMDRIDVENGQFVLAGEPVGVMGQRHAAGAAVSTSGSPDGDRTTQPGATQQGSTQPVLYVEFRKDNTSIDPAPWWARSRDEKVRG</sequence>
<dbReference type="EMBL" id="CP158568">
    <property type="protein sequence ID" value="XBY44341.1"/>
    <property type="molecule type" value="Genomic_DNA"/>
</dbReference>
<dbReference type="KEGG" id="mflg:ABS361_20350"/>
<dbReference type="InterPro" id="IPR011055">
    <property type="entry name" value="Dup_hybrid_motif"/>
</dbReference>
<evidence type="ECO:0000256" key="6">
    <source>
        <dbReference type="ARBA" id="ARBA00023049"/>
    </source>
</evidence>
<evidence type="ECO:0000256" key="2">
    <source>
        <dbReference type="ARBA" id="ARBA00022670"/>
    </source>
</evidence>
<name>A0AAU7X9B9_9HYPH</name>
<evidence type="ECO:0000256" key="1">
    <source>
        <dbReference type="ARBA" id="ARBA00001947"/>
    </source>
</evidence>
<feature type="region of interest" description="Disordered" evidence="8">
    <location>
        <begin position="63"/>
        <end position="121"/>
    </location>
</feature>
<evidence type="ECO:0000256" key="4">
    <source>
        <dbReference type="ARBA" id="ARBA00022801"/>
    </source>
</evidence>
<comment type="cofactor">
    <cofactor evidence="1">
        <name>Zn(2+)</name>
        <dbReference type="ChEBI" id="CHEBI:29105"/>
    </cofactor>
</comment>
<evidence type="ECO:0000256" key="5">
    <source>
        <dbReference type="ARBA" id="ARBA00022833"/>
    </source>
</evidence>
<feature type="compositionally biased region" description="Basic and acidic residues" evidence="8">
    <location>
        <begin position="104"/>
        <end position="121"/>
    </location>
</feature>
<keyword evidence="2" id="KW-0645">Protease</keyword>
<keyword evidence="7" id="KW-0175">Coiled coil</keyword>
<dbReference type="GO" id="GO:0006508">
    <property type="term" value="P:proteolysis"/>
    <property type="evidence" value="ECO:0007669"/>
    <property type="project" value="UniProtKB-KW"/>
</dbReference>
<dbReference type="AlphaFoldDB" id="A0AAU7X9B9"/>
<evidence type="ECO:0000256" key="3">
    <source>
        <dbReference type="ARBA" id="ARBA00022723"/>
    </source>
</evidence>
<feature type="region of interest" description="Disordered" evidence="8">
    <location>
        <begin position="469"/>
        <end position="500"/>
    </location>
</feature>
<organism evidence="10">
    <name type="scientific">Methyloraptor flagellatus</name>
    <dbReference type="NCBI Taxonomy" id="3162530"/>
    <lineage>
        <taxon>Bacteria</taxon>
        <taxon>Pseudomonadati</taxon>
        <taxon>Pseudomonadota</taxon>
        <taxon>Alphaproteobacteria</taxon>
        <taxon>Hyphomicrobiales</taxon>
        <taxon>Ancalomicrobiaceae</taxon>
        <taxon>Methyloraptor</taxon>
    </lineage>
</organism>
<feature type="domain" description="M23ase beta-sheet core" evidence="9">
    <location>
        <begin position="397"/>
        <end position="513"/>
    </location>
</feature>
<proteinExistence type="predicted"/>
<evidence type="ECO:0000259" key="9">
    <source>
        <dbReference type="Pfam" id="PF01551"/>
    </source>
</evidence>
<dbReference type="PANTHER" id="PTHR21666:SF288">
    <property type="entry name" value="CELL DIVISION PROTEIN YTFB"/>
    <property type="match status" value="1"/>
</dbReference>
<accession>A0AAU7X9B9</accession>
<gene>
    <name evidence="10" type="ORF">ABS361_20350</name>
</gene>
<feature type="compositionally biased region" description="Polar residues" evidence="8">
    <location>
        <begin position="475"/>
        <end position="499"/>
    </location>
</feature>
<keyword evidence="5" id="KW-0862">Zinc</keyword>
<dbReference type="InterPro" id="IPR016047">
    <property type="entry name" value="M23ase_b-sheet_dom"/>
</dbReference>
<protein>
    <submittedName>
        <fullName evidence="10">Peptidoglycan DD-metalloendopeptidase family protein</fullName>
    </submittedName>
</protein>
<dbReference type="CDD" id="cd12797">
    <property type="entry name" value="M23_peptidase"/>
    <property type="match status" value="1"/>
</dbReference>
<reference evidence="10" key="1">
    <citation type="submission" date="2024-06" db="EMBL/GenBank/DDBJ databases">
        <title>Methylostella associata gen. nov., sp. nov., a novel Ancalomicrobiaceae-affiliated facultatively methylotrophic bacteria that feed on methanotrophs of the genus Methylococcus.</title>
        <authorList>
            <person name="Saltykova V."/>
            <person name="Danilova O.V."/>
            <person name="Oshkin I.Y."/>
            <person name="Belova S.E."/>
            <person name="Pimenov N.V."/>
            <person name="Dedysh S.N."/>
        </authorList>
    </citation>
    <scope>NUCLEOTIDE SEQUENCE</scope>
    <source>
        <strain evidence="10">S20</strain>
    </source>
</reference>
<dbReference type="SUPFAM" id="SSF51261">
    <property type="entry name" value="Duplicated hybrid motif"/>
    <property type="match status" value="1"/>
</dbReference>
<keyword evidence="6" id="KW-0482">Metalloprotease</keyword>
<dbReference type="InterPro" id="IPR050570">
    <property type="entry name" value="Cell_wall_metabolism_enzyme"/>
</dbReference>
<keyword evidence="4" id="KW-0378">Hydrolase</keyword>
<keyword evidence="3" id="KW-0479">Metal-binding</keyword>
<dbReference type="Pfam" id="PF01551">
    <property type="entry name" value="Peptidase_M23"/>
    <property type="match status" value="1"/>
</dbReference>